<dbReference type="InterPro" id="IPR001478">
    <property type="entry name" value="PDZ"/>
</dbReference>
<keyword evidence="2" id="KW-0472">Membrane</keyword>
<evidence type="ECO:0000259" key="3">
    <source>
        <dbReference type="PROSITE" id="PS50106"/>
    </source>
</evidence>
<sequence>MSLARQNARKFLSLEQVCLIEEIFDDRQLRTHIFELLYDYSENAGTPEYQNWRLLLDEIDNEIYEPRHYRIFKLILEICNVNHLRAIAIDPRVPHPNNNFAILTSVFKTETDSLGLTLRNYVNPNGSPELYVATVSSGQLSDNAGLKPGDRIHAVNKAIIKNLQDFKIAIMSAKTNLKEFTITVEKVGFIPSTMGSAQHKKIVWNRVPDYKFNQEEIPIRMNLSSFNLSFCSPGVFIMQASSKRDQNFTTARIGDEVTEINGVRTLEMSRDEFEVLQSQGIAEVFYRESTSEDLAKLIARLSHAGMNWNQTELDKLNERHQILFQREATEDKNKHLQRSTSRFTEMNSFVKPSKYYPDTSCMDSLDMKEETDPRNSFLGMPDVNMDKSEAEIDEVVEELENLAEEELSRQSVRSVNYHGSGSAFVTAKALAPRNSVEEPDTSSSGVDEPQAPSDVSSEPEPEPSIDSGPEDLALPDPEPESDEEPVQAPEEVEKELIPKISALEMKFLKMLKENSNMASTIRISTPSSMRPRADMVLHLKIDFDENAMIVFCRNKFSQIAVKETTVDEIRPGDEIVKIRTLKVKEMNSSLSAVEGTVLLMLVFAWLYLVYWTDTVFEQVVINPSELTRTQRQNFLDRQRRSSFRKLSSVFGNDPNESRRLSQKPNFLEVSAAQTQSRQNVFGSMSSFSSCPSQK</sequence>
<dbReference type="InterPro" id="IPR036034">
    <property type="entry name" value="PDZ_sf"/>
</dbReference>
<feature type="compositionally biased region" description="Acidic residues" evidence="1">
    <location>
        <begin position="477"/>
        <end position="492"/>
    </location>
</feature>
<dbReference type="SUPFAM" id="SSF50156">
    <property type="entry name" value="PDZ domain-like"/>
    <property type="match status" value="1"/>
</dbReference>
<organism evidence="4 5">
    <name type="scientific">Oikopleura dioica</name>
    <name type="common">Tunicate</name>
    <dbReference type="NCBI Taxonomy" id="34765"/>
    <lineage>
        <taxon>Eukaryota</taxon>
        <taxon>Metazoa</taxon>
        <taxon>Chordata</taxon>
        <taxon>Tunicata</taxon>
        <taxon>Appendicularia</taxon>
        <taxon>Copelata</taxon>
        <taxon>Oikopleuridae</taxon>
        <taxon>Oikopleura</taxon>
    </lineage>
</organism>
<dbReference type="PROSITE" id="PS50106">
    <property type="entry name" value="PDZ"/>
    <property type="match status" value="1"/>
</dbReference>
<gene>
    <name evidence="4" type="ORF">OKIOD_LOCUS9246</name>
</gene>
<dbReference type="EMBL" id="OU015566">
    <property type="protein sequence ID" value="CAG5102819.1"/>
    <property type="molecule type" value="Genomic_DNA"/>
</dbReference>
<feature type="transmembrane region" description="Helical" evidence="2">
    <location>
        <begin position="589"/>
        <end position="611"/>
    </location>
</feature>
<name>A0ABN7SKH4_OIKDI</name>
<keyword evidence="2" id="KW-1133">Transmembrane helix</keyword>
<dbReference type="Gene3D" id="2.30.42.10">
    <property type="match status" value="1"/>
</dbReference>
<evidence type="ECO:0000313" key="5">
    <source>
        <dbReference type="Proteomes" id="UP001158576"/>
    </source>
</evidence>
<keyword evidence="2" id="KW-0812">Transmembrane</keyword>
<reference evidence="4 5" key="1">
    <citation type="submission" date="2021-04" db="EMBL/GenBank/DDBJ databases">
        <authorList>
            <person name="Bliznina A."/>
        </authorList>
    </citation>
    <scope>NUCLEOTIDE SEQUENCE [LARGE SCALE GENOMIC DNA]</scope>
</reference>
<keyword evidence="5" id="KW-1185">Reference proteome</keyword>
<feature type="compositionally biased region" description="Low complexity" evidence="1">
    <location>
        <begin position="464"/>
        <end position="475"/>
    </location>
</feature>
<proteinExistence type="predicted"/>
<evidence type="ECO:0000313" key="4">
    <source>
        <dbReference type="EMBL" id="CAG5102819.1"/>
    </source>
</evidence>
<dbReference type="Proteomes" id="UP001158576">
    <property type="component" value="Chromosome 1"/>
</dbReference>
<dbReference type="Pfam" id="PF00595">
    <property type="entry name" value="PDZ"/>
    <property type="match status" value="1"/>
</dbReference>
<feature type="domain" description="PDZ" evidence="3">
    <location>
        <begin position="103"/>
        <end position="163"/>
    </location>
</feature>
<dbReference type="CDD" id="cd00136">
    <property type="entry name" value="PDZ_canonical"/>
    <property type="match status" value="1"/>
</dbReference>
<dbReference type="SMART" id="SM00228">
    <property type="entry name" value="PDZ"/>
    <property type="match status" value="1"/>
</dbReference>
<feature type="region of interest" description="Disordered" evidence="1">
    <location>
        <begin position="428"/>
        <end position="492"/>
    </location>
</feature>
<evidence type="ECO:0000256" key="1">
    <source>
        <dbReference type="SAM" id="MobiDB-lite"/>
    </source>
</evidence>
<protein>
    <submittedName>
        <fullName evidence="4">Oidioi.mRNA.OKI2018_I69.chr1.g481.t1.cds</fullName>
    </submittedName>
</protein>
<evidence type="ECO:0000256" key="2">
    <source>
        <dbReference type="SAM" id="Phobius"/>
    </source>
</evidence>
<accession>A0ABN7SKH4</accession>